<organism evidence="1 2">
    <name type="scientific">Dysgonomonas termitidis</name>
    <dbReference type="NCBI Taxonomy" id="1516126"/>
    <lineage>
        <taxon>Bacteria</taxon>
        <taxon>Pseudomonadati</taxon>
        <taxon>Bacteroidota</taxon>
        <taxon>Bacteroidia</taxon>
        <taxon>Bacteroidales</taxon>
        <taxon>Dysgonomonadaceae</taxon>
        <taxon>Dysgonomonas</taxon>
    </lineage>
</organism>
<dbReference type="RefSeq" id="WP_379993970.1">
    <property type="nucleotide sequence ID" value="NZ_JBHSGN010000025.1"/>
</dbReference>
<dbReference type="Proteomes" id="UP001596023">
    <property type="component" value="Unassembled WGS sequence"/>
</dbReference>
<gene>
    <name evidence="1" type="ORF">ACFO6W_03555</name>
</gene>
<evidence type="ECO:0000313" key="1">
    <source>
        <dbReference type="EMBL" id="MFC4672765.1"/>
    </source>
</evidence>
<keyword evidence="2" id="KW-1185">Reference proteome</keyword>
<accession>A0ABV9KRH2</accession>
<proteinExistence type="predicted"/>
<name>A0ABV9KRH2_9BACT</name>
<sequence>MKKLTRTSLSALKRTSTVLTEQQQRAIKGGCSLDQMGVGYWIGGNYYWYRTSECTCGSSYDSGNTGYGYGGYNYWGSEPNNYGGYGYNYGSWGGYPGEGIMDCVIQSLAYMYGLSTNEVYAMMIEVMQELYGWGPEASAAMAGSTGANLEQVEAITRMLSGSCYSNSYNSSSSMCALGLTKGGHAIALEYYDSSSETYSYWDEQQQIGGTISASDLLWVISGQ</sequence>
<protein>
    <recommendedName>
        <fullName evidence="3">Peptidase C39-like domain-containing protein</fullName>
    </recommendedName>
</protein>
<dbReference type="EMBL" id="JBHSGN010000025">
    <property type="protein sequence ID" value="MFC4672765.1"/>
    <property type="molecule type" value="Genomic_DNA"/>
</dbReference>
<comment type="caution">
    <text evidence="1">The sequence shown here is derived from an EMBL/GenBank/DDBJ whole genome shotgun (WGS) entry which is preliminary data.</text>
</comment>
<evidence type="ECO:0000313" key="2">
    <source>
        <dbReference type="Proteomes" id="UP001596023"/>
    </source>
</evidence>
<evidence type="ECO:0008006" key="3">
    <source>
        <dbReference type="Google" id="ProtNLM"/>
    </source>
</evidence>
<reference evidence="2" key="1">
    <citation type="journal article" date="2019" name="Int. J. Syst. Evol. Microbiol.">
        <title>The Global Catalogue of Microorganisms (GCM) 10K type strain sequencing project: providing services to taxonomists for standard genome sequencing and annotation.</title>
        <authorList>
            <consortium name="The Broad Institute Genomics Platform"/>
            <consortium name="The Broad Institute Genome Sequencing Center for Infectious Disease"/>
            <person name="Wu L."/>
            <person name="Ma J."/>
        </authorList>
    </citation>
    <scope>NUCLEOTIDE SEQUENCE [LARGE SCALE GENOMIC DNA]</scope>
    <source>
        <strain evidence="2">CCUG 66188</strain>
    </source>
</reference>